<sequence>MDRILNYFVFYFQSSTAKKLNIMIH</sequence>
<proteinExistence type="predicted"/>
<accession>A0A0E9PBY9</accession>
<organism evidence="1">
    <name type="scientific">Anguilla anguilla</name>
    <name type="common">European freshwater eel</name>
    <name type="synonym">Muraena anguilla</name>
    <dbReference type="NCBI Taxonomy" id="7936"/>
    <lineage>
        <taxon>Eukaryota</taxon>
        <taxon>Metazoa</taxon>
        <taxon>Chordata</taxon>
        <taxon>Craniata</taxon>
        <taxon>Vertebrata</taxon>
        <taxon>Euteleostomi</taxon>
        <taxon>Actinopterygii</taxon>
        <taxon>Neopterygii</taxon>
        <taxon>Teleostei</taxon>
        <taxon>Anguilliformes</taxon>
        <taxon>Anguillidae</taxon>
        <taxon>Anguilla</taxon>
    </lineage>
</organism>
<dbReference type="EMBL" id="GBXM01107239">
    <property type="protein sequence ID" value="JAH01338.1"/>
    <property type="molecule type" value="Transcribed_RNA"/>
</dbReference>
<name>A0A0E9PBY9_ANGAN</name>
<reference evidence="1" key="1">
    <citation type="submission" date="2014-11" db="EMBL/GenBank/DDBJ databases">
        <authorList>
            <person name="Amaro Gonzalez C."/>
        </authorList>
    </citation>
    <scope>NUCLEOTIDE SEQUENCE</scope>
</reference>
<dbReference type="EMBL" id="GBXM01066254">
    <property type="protein sequence ID" value="JAH42323.1"/>
    <property type="molecule type" value="Transcribed_RNA"/>
</dbReference>
<reference evidence="1" key="2">
    <citation type="journal article" date="2015" name="Fish Shellfish Immunol.">
        <title>Early steps in the European eel (Anguilla anguilla)-Vibrio vulnificus interaction in the gills: Role of the RtxA13 toxin.</title>
        <authorList>
            <person name="Callol A."/>
            <person name="Pajuelo D."/>
            <person name="Ebbesson L."/>
            <person name="Teles M."/>
            <person name="MacKenzie S."/>
            <person name="Amaro C."/>
        </authorList>
    </citation>
    <scope>NUCLEOTIDE SEQUENCE</scope>
</reference>
<protein>
    <submittedName>
        <fullName evidence="1">Uncharacterized protein</fullName>
    </submittedName>
</protein>
<dbReference type="AlphaFoldDB" id="A0A0E9PBY9"/>
<evidence type="ECO:0000313" key="1">
    <source>
        <dbReference type="EMBL" id="JAH01338.1"/>
    </source>
</evidence>
<dbReference type="EMBL" id="GBXM01071216">
    <property type="protein sequence ID" value="JAH37361.1"/>
    <property type="molecule type" value="Transcribed_RNA"/>
</dbReference>